<evidence type="ECO:0000256" key="1">
    <source>
        <dbReference type="SAM" id="SignalP"/>
    </source>
</evidence>
<evidence type="ECO:0000313" key="2">
    <source>
        <dbReference type="EMBL" id="ALV85548.1"/>
    </source>
</evidence>
<dbReference type="AlphaFoldDB" id="A0A0U3J8T7"/>
<proteinExistence type="predicted"/>
<name>A0A0U3J8T7_9BACT</name>
<dbReference type="SUPFAM" id="SSF55486">
    <property type="entry name" value="Metalloproteases ('zincins'), catalytic domain"/>
    <property type="match status" value="1"/>
</dbReference>
<keyword evidence="1" id="KW-0732">Signal</keyword>
<sequence>MTKSMMFVLAAAVASGCSGTAEPYAPDGQPSETHTVTVWVQDHPALRHNTAVLGCDIWYPEGIRCDITADEGSADVRVYAHDAPCAVRADGTFTLATAFGDRSIVFETSCFGRDADGGIDAHAYRTVMGHEIGHQFGIWSHVPRSCDEPHVTHPTGGPVCGQALMNPMYDANISFETAIDHLAFDMRDRDSSVLEDGRPGISGGDPLCVFTGSN</sequence>
<dbReference type="EMBL" id="KU240005">
    <property type="protein sequence ID" value="ALV85548.1"/>
    <property type="molecule type" value="Genomic_DNA"/>
</dbReference>
<reference evidence="2" key="1">
    <citation type="journal article" date="2015" name="J. Microbiol. Biotechnol.">
        <title>Functional Metagenome Mining of Soil for a Novel Gentamicin Resistance Gene.</title>
        <authorList>
            <person name="Im H."/>
            <person name="Kim K.M."/>
            <person name="Lee S.H."/>
            <person name="Ryu C.M."/>
        </authorList>
    </citation>
    <scope>NUCLEOTIDE SEQUENCE</scope>
</reference>
<dbReference type="PROSITE" id="PS51257">
    <property type="entry name" value="PROKAR_LIPOPROTEIN"/>
    <property type="match status" value="1"/>
</dbReference>
<protein>
    <submittedName>
        <fullName evidence="2">Uncharacterized protein</fullName>
    </submittedName>
</protein>
<organism evidence="2">
    <name type="scientific">uncultured bacterium pA1</name>
    <dbReference type="NCBI Taxonomy" id="1776268"/>
    <lineage>
        <taxon>Bacteria</taxon>
        <taxon>environmental samples</taxon>
    </lineage>
</organism>
<accession>A0A0U3J8T7</accession>
<feature type="signal peptide" evidence="1">
    <location>
        <begin position="1"/>
        <end position="20"/>
    </location>
</feature>
<feature type="chain" id="PRO_5006840262" evidence="1">
    <location>
        <begin position="21"/>
        <end position="214"/>
    </location>
</feature>